<comment type="catalytic activity">
    <reaction evidence="15">
        <text>2'-deoxyribonucleotide-(2'-deoxyribose 5'-phosphate)-2'-deoxyribonucleotide-DNA = a 3'-end 2'-deoxyribonucleotide-(2,3-dehydro-2,3-deoxyribose 5'-phosphate)-DNA + a 5'-end 5'-phospho-2'-deoxyribonucleoside-DNA + H(+)</text>
        <dbReference type="Rhea" id="RHEA:66592"/>
        <dbReference type="Rhea" id="RHEA-COMP:13180"/>
        <dbReference type="Rhea" id="RHEA-COMP:16897"/>
        <dbReference type="Rhea" id="RHEA-COMP:17067"/>
        <dbReference type="ChEBI" id="CHEBI:15378"/>
        <dbReference type="ChEBI" id="CHEBI:136412"/>
        <dbReference type="ChEBI" id="CHEBI:157695"/>
        <dbReference type="ChEBI" id="CHEBI:167181"/>
        <dbReference type="EC" id="4.2.99.18"/>
    </reaction>
</comment>
<dbReference type="InterPro" id="IPR015887">
    <property type="entry name" value="DNA_glyclase_Znf_dom_DNA_BS"/>
</dbReference>
<gene>
    <name evidence="19" type="primary">mutM</name>
    <name evidence="19" type="ORF">FJY75_02440</name>
</gene>
<evidence type="ECO:0000256" key="7">
    <source>
        <dbReference type="ARBA" id="ARBA00022771"/>
    </source>
</evidence>
<dbReference type="CDD" id="cd08966">
    <property type="entry name" value="EcFpg-like_N"/>
    <property type="match status" value="1"/>
</dbReference>
<evidence type="ECO:0000256" key="12">
    <source>
        <dbReference type="ARBA" id="ARBA00023239"/>
    </source>
</evidence>
<reference evidence="19" key="1">
    <citation type="submission" date="2019-03" db="EMBL/GenBank/DDBJ databases">
        <title>Lake Tanganyika Metagenome-Assembled Genomes (MAGs).</title>
        <authorList>
            <person name="Tran P."/>
        </authorList>
    </citation>
    <scope>NUCLEOTIDE SEQUENCE</scope>
    <source>
        <strain evidence="19">M_DeepCast_400m_m2_100</strain>
    </source>
</reference>
<evidence type="ECO:0000313" key="20">
    <source>
        <dbReference type="Proteomes" id="UP000748308"/>
    </source>
</evidence>
<evidence type="ECO:0000256" key="6">
    <source>
        <dbReference type="ARBA" id="ARBA00022763"/>
    </source>
</evidence>
<dbReference type="SMART" id="SM00898">
    <property type="entry name" value="Fapy_DNA_glyco"/>
    <property type="match status" value="1"/>
</dbReference>
<keyword evidence="7 16" id="KW-0863">Zinc-finger</keyword>
<dbReference type="InterPro" id="IPR015886">
    <property type="entry name" value="H2TH_FPG"/>
</dbReference>
<dbReference type="InterPro" id="IPR035937">
    <property type="entry name" value="FPG_N"/>
</dbReference>
<dbReference type="Pfam" id="PF01149">
    <property type="entry name" value="Fapy_DNA_glyco"/>
    <property type="match status" value="1"/>
</dbReference>
<keyword evidence="5" id="KW-0479">Metal-binding</keyword>
<evidence type="ECO:0000259" key="18">
    <source>
        <dbReference type="PROSITE" id="PS51068"/>
    </source>
</evidence>
<keyword evidence="13" id="KW-0511">Multifunctional enzyme</keyword>
<dbReference type="EMBL" id="VGIY01000032">
    <property type="protein sequence ID" value="MBM3316688.1"/>
    <property type="molecule type" value="Genomic_DNA"/>
</dbReference>
<evidence type="ECO:0000256" key="13">
    <source>
        <dbReference type="ARBA" id="ARBA00023268"/>
    </source>
</evidence>
<dbReference type="EC" id="4.2.99.18" evidence="19"/>
<evidence type="ECO:0000256" key="2">
    <source>
        <dbReference type="ARBA" id="ARBA00001947"/>
    </source>
</evidence>
<evidence type="ECO:0000256" key="5">
    <source>
        <dbReference type="ARBA" id="ARBA00022723"/>
    </source>
</evidence>
<dbReference type="InterPro" id="IPR010663">
    <property type="entry name" value="Znf_FPG/IleRS"/>
</dbReference>
<dbReference type="PROSITE" id="PS51066">
    <property type="entry name" value="ZF_FPG_2"/>
    <property type="match status" value="1"/>
</dbReference>
<keyword evidence="8 19" id="KW-0378">Hydrolase</keyword>
<dbReference type="Proteomes" id="UP000748308">
    <property type="component" value="Unassembled WGS sequence"/>
</dbReference>
<dbReference type="PROSITE" id="PS51068">
    <property type="entry name" value="FPG_CAT"/>
    <property type="match status" value="1"/>
</dbReference>
<dbReference type="GO" id="GO:0008270">
    <property type="term" value="F:zinc ion binding"/>
    <property type="evidence" value="ECO:0007669"/>
    <property type="project" value="UniProtKB-KW"/>
</dbReference>
<dbReference type="PANTHER" id="PTHR22993:SF9">
    <property type="entry name" value="FORMAMIDOPYRIMIDINE-DNA GLYCOSYLASE"/>
    <property type="match status" value="1"/>
</dbReference>
<accession>A0A937X6C9</accession>
<dbReference type="InterPro" id="IPR020629">
    <property type="entry name" value="FPG_Glyclase"/>
</dbReference>
<keyword evidence="6" id="KW-0227">DNA damage</keyword>
<dbReference type="PROSITE" id="PS01242">
    <property type="entry name" value="ZF_FPG_1"/>
    <property type="match status" value="1"/>
</dbReference>
<proteinExistence type="inferred from homology"/>
<evidence type="ECO:0000256" key="11">
    <source>
        <dbReference type="ARBA" id="ARBA00023204"/>
    </source>
</evidence>
<dbReference type="SUPFAM" id="SSF81624">
    <property type="entry name" value="N-terminal domain of MutM-like DNA repair proteins"/>
    <property type="match status" value="1"/>
</dbReference>
<keyword evidence="10" id="KW-0238">DNA-binding</keyword>
<keyword evidence="9" id="KW-0862">Zinc</keyword>
<dbReference type="GO" id="GO:0140078">
    <property type="term" value="F:class I DNA-(apurinic or apyrimidinic site) endonuclease activity"/>
    <property type="evidence" value="ECO:0007669"/>
    <property type="project" value="UniProtKB-EC"/>
</dbReference>
<evidence type="ECO:0000256" key="8">
    <source>
        <dbReference type="ARBA" id="ARBA00022801"/>
    </source>
</evidence>
<evidence type="ECO:0000256" key="10">
    <source>
        <dbReference type="ARBA" id="ARBA00023125"/>
    </source>
</evidence>
<dbReference type="FunFam" id="1.10.8.50:FF:000003">
    <property type="entry name" value="Formamidopyrimidine-DNA glycosylase"/>
    <property type="match status" value="1"/>
</dbReference>
<dbReference type="SUPFAM" id="SSF57716">
    <property type="entry name" value="Glucocorticoid receptor-like (DNA-binding domain)"/>
    <property type="match status" value="1"/>
</dbReference>
<dbReference type="Gene3D" id="3.20.190.10">
    <property type="entry name" value="MutM-like, N-terminal"/>
    <property type="match status" value="1"/>
</dbReference>
<sequence>MPELPEVETIVRRLRGDADRPALIGRAFTGAAVLWPPTVSAPSPRRFAASIVGRRVEEIGRRGKFIVLSLNGATLLFHLRMGGGLAVERAGAPLPRDARLVLSLDDGQRLVFRNARKFGRAWLVADPAEVLGRLGPEPLDDRFRAADLGRGLRDRRRQLKPLLLDQAFLAGVGNIYADEALHRAGLHPSTDARRVSVAQAERLWRALRRVLRDAIRHNGTTFDSAYEGGGFGRRLRVYGRAGGPCRRCGAAIRRIVVGGRGTHFCPRCQPR</sequence>
<dbReference type="PANTHER" id="PTHR22993">
    <property type="entry name" value="FORMAMIDOPYRIMIDINE-DNA GLYCOSYLASE"/>
    <property type="match status" value="1"/>
</dbReference>
<evidence type="ECO:0000256" key="16">
    <source>
        <dbReference type="PROSITE-ProRule" id="PRU00391"/>
    </source>
</evidence>
<dbReference type="Pfam" id="PF06827">
    <property type="entry name" value="zf-FPG_IleRS"/>
    <property type="match status" value="1"/>
</dbReference>
<evidence type="ECO:0000259" key="17">
    <source>
        <dbReference type="PROSITE" id="PS51066"/>
    </source>
</evidence>
<dbReference type="InterPro" id="IPR000214">
    <property type="entry name" value="Znf_DNA_glyclase/AP_lyase"/>
</dbReference>
<evidence type="ECO:0000256" key="3">
    <source>
        <dbReference type="ARBA" id="ARBA00009409"/>
    </source>
</evidence>
<dbReference type="SUPFAM" id="SSF46946">
    <property type="entry name" value="S13-like H2TH domain"/>
    <property type="match status" value="1"/>
</dbReference>
<evidence type="ECO:0000256" key="4">
    <source>
        <dbReference type="ARBA" id="ARBA00011245"/>
    </source>
</evidence>
<evidence type="ECO:0000256" key="14">
    <source>
        <dbReference type="ARBA" id="ARBA00023295"/>
    </source>
</evidence>
<comment type="catalytic activity">
    <reaction evidence="1">
        <text>Hydrolysis of DNA containing ring-opened 7-methylguanine residues, releasing 2,6-diamino-4-hydroxy-5-(N-methyl)formamidopyrimidine.</text>
        <dbReference type="EC" id="3.2.2.23"/>
    </reaction>
</comment>
<name>A0A937X6C9_UNCEI</name>
<feature type="domain" description="Formamidopyrimidine-DNA glycosylase catalytic" evidence="18">
    <location>
        <begin position="2"/>
        <end position="119"/>
    </location>
</feature>
<dbReference type="NCBIfam" id="NF002211">
    <property type="entry name" value="PRK01103.1"/>
    <property type="match status" value="1"/>
</dbReference>
<dbReference type="InterPro" id="IPR012319">
    <property type="entry name" value="FPG_cat"/>
</dbReference>
<dbReference type="NCBIfam" id="TIGR00577">
    <property type="entry name" value="fpg"/>
    <property type="match status" value="1"/>
</dbReference>
<keyword evidence="12 19" id="KW-0456">Lyase</keyword>
<feature type="domain" description="FPG-type" evidence="17">
    <location>
        <begin position="236"/>
        <end position="270"/>
    </location>
</feature>
<protein>
    <submittedName>
        <fullName evidence="19">Bifunctional DNA-formamidopyrimidine glycosylase/DNA-(Apurinic or apyrimidinic site) lyase</fullName>
        <ecNumber evidence="19">3.2.2.23</ecNumber>
        <ecNumber evidence="19">4.2.99.18</ecNumber>
    </submittedName>
</protein>
<dbReference type="GO" id="GO:0034039">
    <property type="term" value="F:8-oxo-7,8-dihydroguanine DNA N-glycosylase activity"/>
    <property type="evidence" value="ECO:0007669"/>
    <property type="project" value="TreeGrafter"/>
</dbReference>
<organism evidence="19 20">
    <name type="scientific">Eiseniibacteriota bacterium</name>
    <dbReference type="NCBI Taxonomy" id="2212470"/>
    <lineage>
        <taxon>Bacteria</taxon>
        <taxon>Candidatus Eiseniibacteriota</taxon>
    </lineage>
</organism>
<keyword evidence="14 19" id="KW-0326">Glycosidase</keyword>
<dbReference type="Gene3D" id="1.10.8.50">
    <property type="match status" value="1"/>
</dbReference>
<evidence type="ECO:0000256" key="15">
    <source>
        <dbReference type="ARBA" id="ARBA00044632"/>
    </source>
</evidence>
<keyword evidence="11" id="KW-0234">DNA repair</keyword>
<dbReference type="EC" id="3.2.2.23" evidence="19"/>
<dbReference type="GO" id="GO:0003684">
    <property type="term" value="F:damaged DNA binding"/>
    <property type="evidence" value="ECO:0007669"/>
    <property type="project" value="InterPro"/>
</dbReference>
<comment type="subunit">
    <text evidence="4">Monomer.</text>
</comment>
<dbReference type="SMART" id="SM01232">
    <property type="entry name" value="H2TH"/>
    <property type="match status" value="1"/>
</dbReference>
<evidence type="ECO:0000256" key="9">
    <source>
        <dbReference type="ARBA" id="ARBA00022833"/>
    </source>
</evidence>
<evidence type="ECO:0000256" key="1">
    <source>
        <dbReference type="ARBA" id="ARBA00001668"/>
    </source>
</evidence>
<comment type="similarity">
    <text evidence="3">Belongs to the FPG family.</text>
</comment>
<comment type="caution">
    <text evidence="19">The sequence shown here is derived from an EMBL/GenBank/DDBJ whole genome shotgun (WGS) entry which is preliminary data.</text>
</comment>
<dbReference type="AlphaFoldDB" id="A0A937X6C9"/>
<dbReference type="InterPro" id="IPR010979">
    <property type="entry name" value="Ribosomal_uS13-like_H2TH"/>
</dbReference>
<dbReference type="Pfam" id="PF06831">
    <property type="entry name" value="H2TH"/>
    <property type="match status" value="1"/>
</dbReference>
<dbReference type="GO" id="GO:0006284">
    <property type="term" value="P:base-excision repair"/>
    <property type="evidence" value="ECO:0007669"/>
    <property type="project" value="InterPro"/>
</dbReference>
<evidence type="ECO:0000313" key="19">
    <source>
        <dbReference type="EMBL" id="MBM3316688.1"/>
    </source>
</evidence>
<comment type="cofactor">
    <cofactor evidence="2">
        <name>Zn(2+)</name>
        <dbReference type="ChEBI" id="CHEBI:29105"/>
    </cofactor>
</comment>